<evidence type="ECO:0000313" key="2">
    <source>
        <dbReference type="EMBL" id="BAD60662.1"/>
    </source>
</evidence>
<proteinExistence type="predicted"/>
<keyword evidence="3" id="KW-1185">Reference proteome</keyword>
<dbReference type="EMBL" id="AP006619">
    <property type="protein sequence ID" value="BAD60662.1"/>
    <property type="molecule type" value="Genomic_DNA"/>
</dbReference>
<protein>
    <submittedName>
        <fullName evidence="2">Uncharacterized protein</fullName>
    </submittedName>
</protein>
<feature type="region of interest" description="Disordered" evidence="1">
    <location>
        <begin position="1"/>
        <end position="38"/>
    </location>
</feature>
<reference evidence="2 3" key="1">
    <citation type="journal article" date="2004" name="Proc. Natl. Acad. Sci. U.S.A.">
        <title>The complete genomic sequence of Nocardia farcinica IFM 10152.</title>
        <authorList>
            <person name="Ishikawa J."/>
            <person name="Yamashita A."/>
            <person name="Mikami Y."/>
            <person name="Hoshino Y."/>
            <person name="Kurita H."/>
            <person name="Hotta K."/>
            <person name="Shiba T."/>
            <person name="Hattori M."/>
        </authorList>
    </citation>
    <scope>NUCLEOTIDE SEQUENCE [LARGE SCALE GENOMIC DNA]</scope>
    <source>
        <strain evidence="2 3">IFM 10152</strain>
        <plasmid evidence="3">Plasmid pNF1</plasmid>
    </source>
</reference>
<geneLocation type="plasmid" evidence="2 3">
    <name>pNF1</name>
</geneLocation>
<sequence>MGGTTPLGLPPRRRRPPHGGKARGIRTPPQTGCHPRLPSVSFYDAALPRVQRGASCEDSSVRGRPRVRGSGQCSPSIASAVSGSARSQRTQARRYSVNPRPRAWRSFFASSYSSFSGRQVRWGALCGSLGVIAPSSLSGYPFVQPLC</sequence>
<dbReference type="AlphaFoldDB" id="Q5YMC9"/>
<feature type="compositionally biased region" description="Polar residues" evidence="1">
    <location>
        <begin position="72"/>
        <end position="90"/>
    </location>
</feature>
<evidence type="ECO:0000256" key="1">
    <source>
        <dbReference type="SAM" id="MobiDB-lite"/>
    </source>
</evidence>
<feature type="compositionally biased region" description="Basic residues" evidence="1">
    <location>
        <begin position="11"/>
        <end position="24"/>
    </location>
</feature>
<feature type="region of interest" description="Disordered" evidence="1">
    <location>
        <begin position="51"/>
        <end position="96"/>
    </location>
</feature>
<accession>Q5YMC9</accession>
<gene>
    <name evidence="2" type="ordered locus">PNF1_1370</name>
</gene>
<dbReference type="KEGG" id="nfa:PNF1_1370"/>
<evidence type="ECO:0000313" key="3">
    <source>
        <dbReference type="Proteomes" id="UP000006820"/>
    </source>
</evidence>
<dbReference type="Proteomes" id="UP000006820">
    <property type="component" value="Plasmid pNF1"/>
</dbReference>
<keyword evidence="2" id="KW-0614">Plasmid</keyword>
<dbReference type="HOGENOM" id="CLU_1766103_0_0_11"/>
<name>Q5YMC9_NOCFA</name>
<organism evidence="2 3">
    <name type="scientific">Nocardia farcinica (strain IFM 10152)</name>
    <dbReference type="NCBI Taxonomy" id="247156"/>
    <lineage>
        <taxon>Bacteria</taxon>
        <taxon>Bacillati</taxon>
        <taxon>Actinomycetota</taxon>
        <taxon>Actinomycetes</taxon>
        <taxon>Mycobacteriales</taxon>
        <taxon>Nocardiaceae</taxon>
        <taxon>Nocardia</taxon>
    </lineage>
</organism>